<dbReference type="AlphaFoldDB" id="A0A1Z4KME5"/>
<dbReference type="SUPFAM" id="SSF47240">
    <property type="entry name" value="Ferritin-like"/>
    <property type="match status" value="1"/>
</dbReference>
<dbReference type="InterPro" id="IPR019243">
    <property type="entry name" value="DUF2202"/>
</dbReference>
<sequence>MNCQGNRRRHHQIFRLNHKGKSGMCGVAIANTTTRPTSAFNPHTELNAKTEQAMIDAINDEYYARAFYTAVINKFGEVRPFSNIVHAEDRHVSLWSHLFTRYGLPIPPDNFMGNVQAPDTLQAACQAGVESEIANVQMYDCFLEFVQEPDLRDAFTQLRYVSQNHHLPAFQRCVGCY</sequence>
<evidence type="ECO:0000313" key="2">
    <source>
        <dbReference type="Proteomes" id="UP000217507"/>
    </source>
</evidence>
<dbReference type="InterPro" id="IPR009078">
    <property type="entry name" value="Ferritin-like_SF"/>
</dbReference>
<gene>
    <name evidence="1" type="ORF">NIES23_29240</name>
</gene>
<protein>
    <recommendedName>
        <fullName evidence="3">DUF2202 domain-containing protein</fullName>
    </recommendedName>
</protein>
<reference evidence="1 2" key="1">
    <citation type="submission" date="2017-06" db="EMBL/GenBank/DDBJ databases">
        <title>Genome sequencing of cyanobaciteial culture collection at National Institute for Environmental Studies (NIES).</title>
        <authorList>
            <person name="Hirose Y."/>
            <person name="Shimura Y."/>
            <person name="Fujisawa T."/>
            <person name="Nakamura Y."/>
            <person name="Kawachi M."/>
        </authorList>
    </citation>
    <scope>NUCLEOTIDE SEQUENCE [LARGE SCALE GENOMIC DNA]</scope>
    <source>
        <strain evidence="1 2">NIES-23</strain>
    </source>
</reference>
<evidence type="ECO:0000313" key="1">
    <source>
        <dbReference type="EMBL" id="BAY70124.1"/>
    </source>
</evidence>
<dbReference type="Gene3D" id="1.20.1260.10">
    <property type="match status" value="1"/>
</dbReference>
<evidence type="ECO:0008006" key="3">
    <source>
        <dbReference type="Google" id="ProtNLM"/>
    </source>
</evidence>
<dbReference type="EMBL" id="AP018216">
    <property type="protein sequence ID" value="BAY70124.1"/>
    <property type="molecule type" value="Genomic_DNA"/>
</dbReference>
<accession>A0A1Z4KME5</accession>
<dbReference type="CDD" id="cd01048">
    <property type="entry name" value="Ferritin_like_AB2"/>
    <property type="match status" value="1"/>
</dbReference>
<organism evidence="1 2">
    <name type="scientific">Trichormus variabilis NIES-23</name>
    <dbReference type="NCBI Taxonomy" id="1973479"/>
    <lineage>
        <taxon>Bacteria</taxon>
        <taxon>Bacillati</taxon>
        <taxon>Cyanobacteriota</taxon>
        <taxon>Cyanophyceae</taxon>
        <taxon>Nostocales</taxon>
        <taxon>Nostocaceae</taxon>
        <taxon>Trichormus</taxon>
    </lineage>
</organism>
<name>A0A1Z4KME5_ANAVA</name>
<dbReference type="Proteomes" id="UP000217507">
    <property type="component" value="Chromosome"/>
</dbReference>
<proteinExistence type="predicted"/>
<dbReference type="InterPro" id="IPR012347">
    <property type="entry name" value="Ferritin-like"/>
</dbReference>